<proteinExistence type="predicted"/>
<dbReference type="InterPro" id="IPR035093">
    <property type="entry name" value="RelE/ParE_toxin_dom_sf"/>
</dbReference>
<reference evidence="2 3" key="1">
    <citation type="journal article" date="2015" name="PeerJ">
        <title>First genomic representation of candidate bacterial phylum KSB3 points to enhanced environmental sensing as a trigger of wastewater bulking.</title>
        <authorList>
            <person name="Sekiguchi Y."/>
            <person name="Ohashi A."/>
            <person name="Parks D.H."/>
            <person name="Yamauchi T."/>
            <person name="Tyson G.W."/>
            <person name="Hugenholtz P."/>
        </authorList>
    </citation>
    <scope>NUCLEOTIDE SEQUENCE [LARGE SCALE GENOMIC DNA]</scope>
</reference>
<sequence>MMKHLASPSFWMCYARLPQAIQELADKNFDLLKTNPYHPSLHFKNVGKYWSVRVGKKYRAVAIESSEGLVWFWIGTHPEYEKLIRS</sequence>
<keyword evidence="3" id="KW-1185">Reference proteome</keyword>
<dbReference type="AlphaFoldDB" id="A0A0S6W7A5"/>
<dbReference type="HOGENOM" id="CLU_161929_3_0_0"/>
<dbReference type="InterPro" id="IPR056925">
    <property type="entry name" value="ParE-like"/>
</dbReference>
<protein>
    <recommendedName>
        <fullName evidence="1">ParE-like toxin domain-containing protein</fullName>
    </recommendedName>
</protein>
<dbReference type="Proteomes" id="UP000030661">
    <property type="component" value="Unassembled WGS sequence"/>
</dbReference>
<evidence type="ECO:0000313" key="2">
    <source>
        <dbReference type="EMBL" id="GAK55573.1"/>
    </source>
</evidence>
<dbReference type="EMBL" id="DF820463">
    <property type="protein sequence ID" value="GAK55573.1"/>
    <property type="molecule type" value="Genomic_DNA"/>
</dbReference>
<dbReference type="Pfam" id="PF24732">
    <property type="entry name" value="ParE_like"/>
    <property type="match status" value="1"/>
</dbReference>
<feature type="domain" description="ParE-like toxin" evidence="1">
    <location>
        <begin position="31"/>
        <end position="82"/>
    </location>
</feature>
<evidence type="ECO:0000313" key="3">
    <source>
        <dbReference type="Proteomes" id="UP000030661"/>
    </source>
</evidence>
<dbReference type="SUPFAM" id="SSF143011">
    <property type="entry name" value="RelE-like"/>
    <property type="match status" value="1"/>
</dbReference>
<dbReference type="eggNOG" id="ENOG5032Z2Q">
    <property type="taxonomic scope" value="Bacteria"/>
</dbReference>
<evidence type="ECO:0000259" key="1">
    <source>
        <dbReference type="Pfam" id="PF24732"/>
    </source>
</evidence>
<dbReference type="STRING" id="1499967.U27_02407"/>
<accession>A0A0S6W7A5</accession>
<gene>
    <name evidence="2" type="ORF">U27_02407</name>
</gene>
<organism evidence="2 3">
    <name type="scientific">Vecturithrix granuli</name>
    <dbReference type="NCBI Taxonomy" id="1499967"/>
    <lineage>
        <taxon>Bacteria</taxon>
        <taxon>Candidatus Moduliflexota</taxon>
        <taxon>Candidatus Vecturitrichia</taxon>
        <taxon>Candidatus Vecturitrichales</taxon>
        <taxon>Candidatus Vecturitrichaceae</taxon>
        <taxon>Candidatus Vecturithrix</taxon>
    </lineage>
</organism>
<name>A0A0S6W7A5_VECG1</name>